<evidence type="ECO:0000256" key="4">
    <source>
        <dbReference type="ARBA" id="ARBA00023010"/>
    </source>
</evidence>
<name>A0A1Y2CL35_9FUNG</name>
<keyword evidence="4 7" id="KW-0811">Translocation</keyword>
<evidence type="ECO:0000256" key="7">
    <source>
        <dbReference type="RuleBase" id="RU365072"/>
    </source>
</evidence>
<sequence>MDEHDTHLIVANGNSTSMREPAFALQLMHPLLIDCVGEHYHITQEFDEYARLVSEGGSVLDVADVSESQLYKFGQVSENWAAQLEAADQSEATAVEALRLEARTWDLLFRLLDIRIEAEDDISDAAVPSVYSSDQAIVLAAIKKDKNLAELMAVKEWLEVFAPDPAPVENRKGYRIFTQKSLRSKPAGSVAMDPDAPIRTKIQLHQDDANYEHALHRALFSYLRRGDLQSMAQFCRDVDEPWKAASLQGAAYFRDSLVDGEKYDDEGTSGNINRDLWKLTCLEIAKEPSFDSYERAIYGVLGGNVSSVTPVCQTWEDLVWNHYSYYVETVLDQHLSTVPHLTKANNEYSKEDVPESVPLPNELFDRLNNHESNEIRAAAQNPFRIIQAMLILNLVDPLLMSVHTQLAQQSHGNIPQLPTFLRFMVHLILTLRSVLYPIQAKDSADFIIKTYIDLLIAARKFSIVAIYVGQLPSTLQIECYAQFLEGLAVDKETRYEYILQGKECGIDMQTTCRRAVELTFETGIFQHPVPCKAADVFVSNMDDEVSDAVYKQVRALEWVLFDPLQKGEALGQCNRLVRRFLVHGQVHIVREILSTLPEGFIEKKWLKSAMKEATLAEARDIAGLEGLTPMTRRLAAGAVEFLCYTSLVKSFEGLVKWNEFLGMKPLRGVNEGDALDSFQYRDWLKVMQEGTKSTVEQLRGCLSDIHQISLGQGGFLGVEGKERAAEISLIREIYATEIVLRLQHVLFETRDYVDGNLKDCIKLFVEFVDDQKDSFHREFVQSGKIVFFMQKHNQAVALEA</sequence>
<dbReference type="GO" id="GO:0000973">
    <property type="term" value="P:post-transcriptional tethering of RNA polymerase II gene DNA at nuclear periphery"/>
    <property type="evidence" value="ECO:0007669"/>
    <property type="project" value="TreeGrafter"/>
</dbReference>
<evidence type="ECO:0000313" key="9">
    <source>
        <dbReference type="Proteomes" id="UP000193642"/>
    </source>
</evidence>
<keyword evidence="5 7" id="KW-0906">Nuclear pore complex</keyword>
<keyword evidence="3" id="KW-0653">Protein transport</keyword>
<evidence type="ECO:0000256" key="2">
    <source>
        <dbReference type="ARBA" id="ARBA00022816"/>
    </source>
</evidence>
<evidence type="ECO:0000256" key="1">
    <source>
        <dbReference type="ARBA" id="ARBA00022448"/>
    </source>
</evidence>
<keyword evidence="9" id="KW-1185">Reference proteome</keyword>
<keyword evidence="1 7" id="KW-0813">Transport</keyword>
<evidence type="ECO:0000256" key="6">
    <source>
        <dbReference type="ARBA" id="ARBA00023242"/>
    </source>
</evidence>
<dbReference type="GO" id="GO:0031965">
    <property type="term" value="C:nuclear membrane"/>
    <property type="evidence" value="ECO:0007669"/>
    <property type="project" value="UniProtKB-SubCell"/>
</dbReference>
<dbReference type="InterPro" id="IPR007252">
    <property type="entry name" value="Nup84/Nup107"/>
</dbReference>
<dbReference type="PANTHER" id="PTHR13003:SF2">
    <property type="entry name" value="NUCLEAR PORE COMPLEX PROTEIN NUP107"/>
    <property type="match status" value="1"/>
</dbReference>
<dbReference type="GO" id="GO:0031080">
    <property type="term" value="C:nuclear pore outer ring"/>
    <property type="evidence" value="ECO:0007669"/>
    <property type="project" value="TreeGrafter"/>
</dbReference>
<dbReference type="EMBL" id="MCGO01000013">
    <property type="protein sequence ID" value="ORY47723.1"/>
    <property type="molecule type" value="Genomic_DNA"/>
</dbReference>
<comment type="function">
    <text evidence="7">Functions as a component of the nuclear pore complex (NPC).</text>
</comment>
<dbReference type="GO" id="GO:0006606">
    <property type="term" value="P:protein import into nucleus"/>
    <property type="evidence" value="ECO:0007669"/>
    <property type="project" value="TreeGrafter"/>
</dbReference>
<comment type="subcellular location">
    <subcellularLocation>
        <location evidence="7">Nucleus</location>
        <location evidence="7">Nuclear pore complex</location>
    </subcellularLocation>
    <subcellularLocation>
        <location evidence="7">Nucleus membrane</location>
    </subcellularLocation>
</comment>
<reference evidence="8 9" key="1">
    <citation type="submission" date="2016-07" db="EMBL/GenBank/DDBJ databases">
        <title>Pervasive Adenine N6-methylation of Active Genes in Fungi.</title>
        <authorList>
            <consortium name="DOE Joint Genome Institute"/>
            <person name="Mondo S.J."/>
            <person name="Dannebaum R.O."/>
            <person name="Kuo R.C."/>
            <person name="Labutti K."/>
            <person name="Haridas S."/>
            <person name="Kuo A."/>
            <person name="Salamov A."/>
            <person name="Ahrendt S.R."/>
            <person name="Lipzen A."/>
            <person name="Sullivan W."/>
            <person name="Andreopoulos W.B."/>
            <person name="Clum A."/>
            <person name="Lindquist E."/>
            <person name="Daum C."/>
            <person name="Ramamoorthy G.K."/>
            <person name="Gryganskyi A."/>
            <person name="Culley D."/>
            <person name="Magnuson J.K."/>
            <person name="James T.Y."/>
            <person name="O'Malley M.A."/>
            <person name="Stajich J.E."/>
            <person name="Spatafora J.W."/>
            <person name="Visel A."/>
            <person name="Grigoriev I.V."/>
        </authorList>
    </citation>
    <scope>NUCLEOTIDE SEQUENCE [LARGE SCALE GENOMIC DNA]</scope>
    <source>
        <strain evidence="8 9">JEL800</strain>
    </source>
</reference>
<keyword evidence="7" id="KW-0472">Membrane</keyword>
<keyword evidence="2" id="KW-0509">mRNA transport</keyword>
<dbReference type="OrthoDB" id="3098at2759"/>
<dbReference type="GO" id="GO:0017056">
    <property type="term" value="F:structural constituent of nuclear pore"/>
    <property type="evidence" value="ECO:0007669"/>
    <property type="project" value="UniProtKB-UniRule"/>
</dbReference>
<organism evidence="8 9">
    <name type="scientific">Rhizoclosmatium globosum</name>
    <dbReference type="NCBI Taxonomy" id="329046"/>
    <lineage>
        <taxon>Eukaryota</taxon>
        <taxon>Fungi</taxon>
        <taxon>Fungi incertae sedis</taxon>
        <taxon>Chytridiomycota</taxon>
        <taxon>Chytridiomycota incertae sedis</taxon>
        <taxon>Chytridiomycetes</taxon>
        <taxon>Chytridiales</taxon>
        <taxon>Chytriomycetaceae</taxon>
        <taxon>Rhizoclosmatium</taxon>
    </lineage>
</organism>
<dbReference type="AlphaFoldDB" id="A0A1Y2CL35"/>
<dbReference type="Proteomes" id="UP000193642">
    <property type="component" value="Unassembled WGS sequence"/>
</dbReference>
<comment type="subunit">
    <text evidence="7">Part of the nuclear pore complex (NPC).</text>
</comment>
<proteinExistence type="inferred from homology"/>
<dbReference type="PANTHER" id="PTHR13003">
    <property type="entry name" value="NUP107-RELATED"/>
    <property type="match status" value="1"/>
</dbReference>
<comment type="similarity">
    <text evidence="7">Belongs to the nucleoporin Nup84/Nup107 family.</text>
</comment>
<dbReference type="STRING" id="329046.A0A1Y2CL35"/>
<evidence type="ECO:0000256" key="5">
    <source>
        <dbReference type="ARBA" id="ARBA00023132"/>
    </source>
</evidence>
<keyword evidence="6 7" id="KW-0539">Nucleus</keyword>
<dbReference type="Pfam" id="PF04121">
    <property type="entry name" value="Nup84_Nup100"/>
    <property type="match status" value="1"/>
</dbReference>
<dbReference type="Gene3D" id="1.10.3450.20">
    <property type="match status" value="1"/>
</dbReference>
<accession>A0A1Y2CL35</accession>
<comment type="caution">
    <text evidence="8">The sequence shown here is derived from an EMBL/GenBank/DDBJ whole genome shotgun (WGS) entry which is preliminary data.</text>
</comment>
<gene>
    <name evidence="8" type="ORF">BCR33DRAFT_848440</name>
</gene>
<evidence type="ECO:0000313" key="8">
    <source>
        <dbReference type="EMBL" id="ORY47723.1"/>
    </source>
</evidence>
<protein>
    <recommendedName>
        <fullName evidence="7">Nuclear pore complex protein</fullName>
    </recommendedName>
</protein>
<evidence type="ECO:0000256" key="3">
    <source>
        <dbReference type="ARBA" id="ARBA00022927"/>
    </source>
</evidence>
<dbReference type="Gene3D" id="1.20.190.50">
    <property type="match status" value="1"/>
</dbReference>
<dbReference type="GO" id="GO:0006406">
    <property type="term" value="P:mRNA export from nucleus"/>
    <property type="evidence" value="ECO:0007669"/>
    <property type="project" value="TreeGrafter"/>
</dbReference>